<reference evidence="9" key="1">
    <citation type="submission" date="2017-06" db="EMBL/GenBank/DDBJ databases">
        <title>Herbaspirillum phytohormonus sp. nov., isolated from the root nodule of Robinia pseudoacacia in lead-zinc mine.</title>
        <authorList>
            <person name="Fan M."/>
            <person name="Lin Y."/>
        </authorList>
    </citation>
    <scope>NUCLEOTIDE SEQUENCE [LARGE SCALE GENOMIC DNA]</scope>
    <source>
        <strain evidence="9">SC-089</strain>
    </source>
</reference>
<dbReference type="AlphaFoldDB" id="A0A225MGF5"/>
<comment type="caution">
    <text evidence="8">The sequence shown here is derived from an EMBL/GenBank/DDBJ whole genome shotgun (WGS) entry which is preliminary data.</text>
</comment>
<feature type="binding site" evidence="5 6">
    <location>
        <position position="214"/>
    </location>
    <ligand>
        <name>Zn(2+)</name>
        <dbReference type="ChEBI" id="CHEBI:29105"/>
    </ligand>
</feature>
<evidence type="ECO:0000313" key="8">
    <source>
        <dbReference type="EMBL" id="OWT60344.1"/>
    </source>
</evidence>
<keyword evidence="4 5" id="KW-0520">NAD</keyword>
<dbReference type="OrthoDB" id="9800582at2"/>
<dbReference type="Pfam" id="PF02146">
    <property type="entry name" value="SIR2"/>
    <property type="match status" value="1"/>
</dbReference>
<dbReference type="SUPFAM" id="SSF52467">
    <property type="entry name" value="DHS-like NAD/FAD-binding domain"/>
    <property type="match status" value="1"/>
</dbReference>
<keyword evidence="5" id="KW-0963">Cytoplasm</keyword>
<dbReference type="NCBIfam" id="NF003738">
    <property type="entry name" value="PRK05333.1"/>
    <property type="match status" value="1"/>
</dbReference>
<dbReference type="PANTHER" id="PTHR11085:SF10">
    <property type="entry name" value="NAD-DEPENDENT PROTEIN DEACYLASE SIRTUIN-5, MITOCHONDRIAL-RELATED"/>
    <property type="match status" value="1"/>
</dbReference>
<keyword evidence="3 5" id="KW-0862">Zinc</keyword>
<dbReference type="GO" id="GO:0005737">
    <property type="term" value="C:cytoplasm"/>
    <property type="evidence" value="ECO:0007669"/>
    <property type="project" value="UniProtKB-SubCell"/>
</dbReference>
<comment type="similarity">
    <text evidence="5">Belongs to the sirtuin family. Class II subfamily.</text>
</comment>
<sequence>MACSRHAAACACPPRLRFLQFLQFLRFPVGEPAQVAELSDLKAFVDKYEKLFALTGAGCSTDSGIPDYRDAGGLWKRPPPMDFRSFMDYPLRRARYWARSMVGWRRFSAARPNAAHFGLAELERRGRVALLATQNVDGLHQAAGSLHVIDLHGRLDRVRCMECGLLRPRGELQRELEDLNPQWCNLEAADAPDGDAELEGLDFSSYAVPPCPRCGGIVKPDVVFFGENVPRTRVEATLAGLRQADAVLVVGSSLMVYSGYRYIKAAAQDGLPIAALNLGRTRADGLLSLKVEQPCAAALAWLTASGAVPPDAAAASDAAALSRS</sequence>
<dbReference type="CDD" id="cd01409">
    <property type="entry name" value="SIRT4"/>
    <property type="match status" value="1"/>
</dbReference>
<feature type="active site" description="Proton acceptor" evidence="5 6">
    <location>
        <position position="152"/>
    </location>
</feature>
<evidence type="ECO:0000256" key="6">
    <source>
        <dbReference type="PROSITE-ProRule" id="PRU00236"/>
    </source>
</evidence>
<feature type="binding site" evidence="5 6">
    <location>
        <position position="160"/>
    </location>
    <ligand>
        <name>Zn(2+)</name>
        <dbReference type="ChEBI" id="CHEBI:29105"/>
    </ligand>
</feature>
<gene>
    <name evidence="5" type="primary">cobB</name>
    <name evidence="8" type="ORF">CEY11_11920</name>
</gene>
<evidence type="ECO:0000256" key="5">
    <source>
        <dbReference type="HAMAP-Rule" id="MF_01967"/>
    </source>
</evidence>
<feature type="binding site" evidence="5">
    <location>
        <begin position="134"/>
        <end position="137"/>
    </location>
    <ligand>
        <name>NAD(+)</name>
        <dbReference type="ChEBI" id="CHEBI:57540"/>
    </ligand>
</feature>
<dbReference type="InterPro" id="IPR003000">
    <property type="entry name" value="Sirtuin"/>
</dbReference>
<dbReference type="InterPro" id="IPR026587">
    <property type="entry name" value="Sirtuin_class_II"/>
</dbReference>
<evidence type="ECO:0000256" key="4">
    <source>
        <dbReference type="ARBA" id="ARBA00023027"/>
    </source>
</evidence>
<comment type="catalytic activity">
    <reaction evidence="5">
        <text>N(6)-acetyl-L-lysyl-[protein] + NAD(+) + H2O = 2''-O-acetyl-ADP-D-ribose + nicotinamide + L-lysyl-[protein]</text>
        <dbReference type="Rhea" id="RHEA:43636"/>
        <dbReference type="Rhea" id="RHEA-COMP:9752"/>
        <dbReference type="Rhea" id="RHEA-COMP:10731"/>
        <dbReference type="ChEBI" id="CHEBI:15377"/>
        <dbReference type="ChEBI" id="CHEBI:17154"/>
        <dbReference type="ChEBI" id="CHEBI:29969"/>
        <dbReference type="ChEBI" id="CHEBI:57540"/>
        <dbReference type="ChEBI" id="CHEBI:61930"/>
        <dbReference type="ChEBI" id="CHEBI:83767"/>
        <dbReference type="EC" id="2.3.1.286"/>
    </reaction>
</comment>
<feature type="binding site" evidence="5">
    <location>
        <begin position="277"/>
        <end position="279"/>
    </location>
    <ligand>
        <name>NAD(+)</name>
        <dbReference type="ChEBI" id="CHEBI:57540"/>
    </ligand>
</feature>
<dbReference type="GO" id="GO:0008270">
    <property type="term" value="F:zinc ion binding"/>
    <property type="evidence" value="ECO:0007669"/>
    <property type="project" value="UniProtKB-UniRule"/>
</dbReference>
<comment type="cofactor">
    <cofactor evidence="5">
        <name>Zn(2+)</name>
        <dbReference type="ChEBI" id="CHEBI:29105"/>
    </cofactor>
    <text evidence="5">Binds 1 zinc ion per subunit.</text>
</comment>
<keyword evidence="9" id="KW-1185">Reference proteome</keyword>
<dbReference type="Gene3D" id="3.40.50.1220">
    <property type="entry name" value="TPP-binding domain"/>
    <property type="match status" value="1"/>
</dbReference>
<keyword evidence="1 5" id="KW-0808">Transferase</keyword>
<feature type="binding site" evidence="5 6">
    <location>
        <position position="211"/>
    </location>
    <ligand>
        <name>Zn(2+)</name>
        <dbReference type="ChEBI" id="CHEBI:29105"/>
    </ligand>
</feature>
<evidence type="ECO:0000256" key="3">
    <source>
        <dbReference type="ARBA" id="ARBA00022833"/>
    </source>
</evidence>
<dbReference type="EC" id="2.3.1.286" evidence="5"/>
<dbReference type="HAMAP" id="MF_01967">
    <property type="entry name" value="Sirtuin_ClassII"/>
    <property type="match status" value="1"/>
</dbReference>
<evidence type="ECO:0000256" key="1">
    <source>
        <dbReference type="ARBA" id="ARBA00022679"/>
    </source>
</evidence>
<comment type="function">
    <text evidence="5">NAD-dependent protein deacetylase which modulates the activities of several enzymes which are inactive in their acetylated form.</text>
</comment>
<dbReference type="EMBL" id="NJIH01000006">
    <property type="protein sequence ID" value="OWT60344.1"/>
    <property type="molecule type" value="Genomic_DNA"/>
</dbReference>
<name>A0A225MGF5_9BURK</name>
<dbReference type="InterPro" id="IPR029035">
    <property type="entry name" value="DHS-like_NAD/FAD-binding_dom"/>
</dbReference>
<evidence type="ECO:0000259" key="7">
    <source>
        <dbReference type="PROSITE" id="PS50305"/>
    </source>
</evidence>
<protein>
    <recommendedName>
        <fullName evidence="5">NAD-dependent protein deacetylase</fullName>
        <ecNumber evidence="5">2.3.1.286</ecNumber>
    </recommendedName>
    <alternativeName>
        <fullName evidence="5">Regulatory protein SIR2 homolog</fullName>
    </alternativeName>
</protein>
<evidence type="ECO:0000256" key="2">
    <source>
        <dbReference type="ARBA" id="ARBA00022723"/>
    </source>
</evidence>
<proteinExistence type="inferred from homology"/>
<dbReference type="Proteomes" id="UP000214603">
    <property type="component" value="Unassembled WGS sequence"/>
</dbReference>
<dbReference type="PROSITE" id="PS50305">
    <property type="entry name" value="SIRTUIN"/>
    <property type="match status" value="1"/>
</dbReference>
<comment type="subcellular location">
    <subcellularLocation>
        <location evidence="5">Cytoplasm</location>
    </subcellularLocation>
</comment>
<dbReference type="Gene3D" id="3.30.1600.10">
    <property type="entry name" value="SIR2/SIRT2 'Small Domain"/>
    <property type="match status" value="1"/>
</dbReference>
<comment type="caution">
    <text evidence="5">Lacks conserved residue(s) required for the propagation of feature annotation.</text>
</comment>
<organism evidence="8 9">
    <name type="scientific">Candidimonas nitroreducens</name>
    <dbReference type="NCBI Taxonomy" id="683354"/>
    <lineage>
        <taxon>Bacteria</taxon>
        <taxon>Pseudomonadati</taxon>
        <taxon>Pseudomonadota</taxon>
        <taxon>Betaproteobacteria</taxon>
        <taxon>Burkholderiales</taxon>
        <taxon>Alcaligenaceae</taxon>
        <taxon>Candidimonas</taxon>
    </lineage>
</organism>
<keyword evidence="2 5" id="KW-0479">Metal-binding</keyword>
<dbReference type="GO" id="GO:0070403">
    <property type="term" value="F:NAD+ binding"/>
    <property type="evidence" value="ECO:0007669"/>
    <property type="project" value="UniProtKB-UniRule"/>
</dbReference>
<evidence type="ECO:0000313" key="9">
    <source>
        <dbReference type="Proteomes" id="UP000214603"/>
    </source>
</evidence>
<dbReference type="GO" id="GO:0017136">
    <property type="term" value="F:histone deacetylase activity, NAD-dependent"/>
    <property type="evidence" value="ECO:0007669"/>
    <property type="project" value="TreeGrafter"/>
</dbReference>
<feature type="binding site" evidence="5">
    <location>
        <begin position="251"/>
        <end position="253"/>
    </location>
    <ligand>
        <name>NAD(+)</name>
        <dbReference type="ChEBI" id="CHEBI:57540"/>
    </ligand>
</feature>
<accession>A0A225MGF5</accession>
<feature type="binding site" evidence="5">
    <location>
        <position position="295"/>
    </location>
    <ligand>
        <name>NAD(+)</name>
        <dbReference type="ChEBI" id="CHEBI:57540"/>
    </ligand>
</feature>
<dbReference type="InterPro" id="IPR050134">
    <property type="entry name" value="NAD-dep_sirtuin_deacylases"/>
</dbReference>
<feature type="domain" description="Deacetylase sirtuin-type" evidence="7">
    <location>
        <begin position="28"/>
        <end position="314"/>
    </location>
</feature>
<dbReference type="PANTHER" id="PTHR11085">
    <property type="entry name" value="NAD-DEPENDENT PROTEIN DEACYLASE SIRTUIN-5, MITOCHONDRIAL-RELATED"/>
    <property type="match status" value="1"/>
</dbReference>
<dbReference type="InterPro" id="IPR026590">
    <property type="entry name" value="Ssirtuin_cat_dom"/>
</dbReference>
<dbReference type="InterPro" id="IPR026591">
    <property type="entry name" value="Sirtuin_cat_small_dom_sf"/>
</dbReference>
<feature type="binding site" evidence="5 6">
    <location>
        <position position="163"/>
    </location>
    <ligand>
        <name>Zn(2+)</name>
        <dbReference type="ChEBI" id="CHEBI:29105"/>
    </ligand>
</feature>